<comment type="caution">
    <text evidence="2">The sequence shown here is derived from an EMBL/GenBank/DDBJ whole genome shotgun (WGS) entry which is preliminary data.</text>
</comment>
<organism evidence="2 3">
    <name type="scientific">Roseococcus suduntuyensis</name>
    <dbReference type="NCBI Taxonomy" id="455361"/>
    <lineage>
        <taxon>Bacteria</taxon>
        <taxon>Pseudomonadati</taxon>
        <taxon>Pseudomonadota</taxon>
        <taxon>Alphaproteobacteria</taxon>
        <taxon>Acetobacterales</taxon>
        <taxon>Roseomonadaceae</taxon>
        <taxon>Roseococcus</taxon>
    </lineage>
</organism>
<keyword evidence="1" id="KW-0732">Signal</keyword>
<dbReference type="RefSeq" id="WP_184383935.1">
    <property type="nucleotide sequence ID" value="NZ_JACIDJ010000003.1"/>
</dbReference>
<evidence type="ECO:0000256" key="1">
    <source>
        <dbReference type="SAM" id="SignalP"/>
    </source>
</evidence>
<accession>A0A840AE80</accession>
<dbReference type="Pfam" id="PF19630">
    <property type="entry name" value="DUF6134"/>
    <property type="match status" value="1"/>
</dbReference>
<evidence type="ECO:0000313" key="3">
    <source>
        <dbReference type="Proteomes" id="UP000553193"/>
    </source>
</evidence>
<dbReference type="InterPro" id="IPR045767">
    <property type="entry name" value="DUF6134"/>
</dbReference>
<dbReference type="AlphaFoldDB" id="A0A840AE80"/>
<proteinExistence type="predicted"/>
<protein>
    <recommendedName>
        <fullName evidence="4">DUF3108 domain-containing protein</fullName>
    </recommendedName>
</protein>
<evidence type="ECO:0008006" key="4">
    <source>
        <dbReference type="Google" id="ProtNLM"/>
    </source>
</evidence>
<reference evidence="2 3" key="1">
    <citation type="submission" date="2020-08" db="EMBL/GenBank/DDBJ databases">
        <title>Genomic Encyclopedia of Type Strains, Phase IV (KMG-IV): sequencing the most valuable type-strain genomes for metagenomic binning, comparative biology and taxonomic classification.</title>
        <authorList>
            <person name="Goeker M."/>
        </authorList>
    </citation>
    <scope>NUCLEOTIDE SEQUENCE [LARGE SCALE GENOMIC DNA]</scope>
    <source>
        <strain evidence="2 3">DSM 19979</strain>
    </source>
</reference>
<dbReference type="Proteomes" id="UP000553193">
    <property type="component" value="Unassembled WGS sequence"/>
</dbReference>
<keyword evidence="3" id="KW-1185">Reference proteome</keyword>
<feature type="signal peptide" evidence="1">
    <location>
        <begin position="1"/>
        <end position="20"/>
    </location>
</feature>
<gene>
    <name evidence="2" type="ORF">GGQ83_002236</name>
</gene>
<name>A0A840AE80_9PROT</name>
<feature type="chain" id="PRO_5032722416" description="DUF3108 domain-containing protein" evidence="1">
    <location>
        <begin position="21"/>
        <end position="207"/>
    </location>
</feature>
<sequence>MILRRALPLLLAASPGTALSQGRGLPPREAYRWRVMRQGSAIGTHNVTFTQRGEEVVALSDVTITPSFLGVVVYRYEHRYSEVTRGGRFVSVASRLNRNGTIIEVEARAGANGVEVQGPEGALRLPSGYVPLSWWEPQRFGGQVPLFGTSTGRPFELRWAREALAGGGTRWRTAGEIEAVLDYTAEGRWVGYSVRGDDGVTVSYAPA</sequence>
<evidence type="ECO:0000313" key="2">
    <source>
        <dbReference type="EMBL" id="MBB3898793.1"/>
    </source>
</evidence>
<dbReference type="EMBL" id="JACIDJ010000003">
    <property type="protein sequence ID" value="MBB3898793.1"/>
    <property type="molecule type" value="Genomic_DNA"/>
</dbReference>